<evidence type="ECO:0008006" key="4">
    <source>
        <dbReference type="Google" id="ProtNLM"/>
    </source>
</evidence>
<dbReference type="Proteomes" id="UP000230069">
    <property type="component" value="Unassembled WGS sequence"/>
</dbReference>
<keyword evidence="1" id="KW-0732">Signal</keyword>
<protein>
    <recommendedName>
        <fullName evidence="4">Secreted protein</fullName>
    </recommendedName>
</protein>
<feature type="signal peptide" evidence="1">
    <location>
        <begin position="1"/>
        <end position="20"/>
    </location>
</feature>
<evidence type="ECO:0000313" key="3">
    <source>
        <dbReference type="Proteomes" id="UP000230069"/>
    </source>
</evidence>
<dbReference type="InParanoid" id="A0A2G5DZQ8"/>
<keyword evidence="3" id="KW-1185">Reference proteome</keyword>
<evidence type="ECO:0000256" key="1">
    <source>
        <dbReference type="SAM" id="SignalP"/>
    </source>
</evidence>
<sequence>MRKTVFSFFFFSFLFRTSRQTSDFKPNFPKNIQFVHQSKDSIKRSKRHSSRLHSLLQQVGIQRAKLNFTNKILSFIYLK</sequence>
<evidence type="ECO:0000313" key="2">
    <source>
        <dbReference type="EMBL" id="PIA48941.1"/>
    </source>
</evidence>
<name>A0A2G5DZQ8_AQUCA</name>
<gene>
    <name evidence="2" type="ORF">AQUCO_01300075v1</name>
</gene>
<organism evidence="2 3">
    <name type="scientific">Aquilegia coerulea</name>
    <name type="common">Rocky mountain columbine</name>
    <dbReference type="NCBI Taxonomy" id="218851"/>
    <lineage>
        <taxon>Eukaryota</taxon>
        <taxon>Viridiplantae</taxon>
        <taxon>Streptophyta</taxon>
        <taxon>Embryophyta</taxon>
        <taxon>Tracheophyta</taxon>
        <taxon>Spermatophyta</taxon>
        <taxon>Magnoliopsida</taxon>
        <taxon>Ranunculales</taxon>
        <taxon>Ranunculaceae</taxon>
        <taxon>Thalictroideae</taxon>
        <taxon>Aquilegia</taxon>
    </lineage>
</organism>
<dbReference type="AlphaFoldDB" id="A0A2G5DZQ8"/>
<accession>A0A2G5DZQ8</accession>
<dbReference type="EMBL" id="KZ305030">
    <property type="protein sequence ID" value="PIA48941.1"/>
    <property type="molecule type" value="Genomic_DNA"/>
</dbReference>
<feature type="chain" id="PRO_5013922353" description="Secreted protein" evidence="1">
    <location>
        <begin position="21"/>
        <end position="79"/>
    </location>
</feature>
<proteinExistence type="predicted"/>
<reference evidence="2 3" key="1">
    <citation type="submission" date="2017-09" db="EMBL/GenBank/DDBJ databases">
        <title>WGS assembly of Aquilegia coerulea Goldsmith.</title>
        <authorList>
            <person name="Hodges S."/>
            <person name="Kramer E."/>
            <person name="Nordborg M."/>
            <person name="Tomkins J."/>
            <person name="Borevitz J."/>
            <person name="Derieg N."/>
            <person name="Yan J."/>
            <person name="Mihaltcheva S."/>
            <person name="Hayes R.D."/>
            <person name="Rokhsar D."/>
        </authorList>
    </citation>
    <scope>NUCLEOTIDE SEQUENCE [LARGE SCALE GENOMIC DNA]</scope>
    <source>
        <strain evidence="3">cv. Goldsmith</strain>
    </source>
</reference>